<evidence type="ECO:0000313" key="2">
    <source>
        <dbReference type="Proteomes" id="UP000528286"/>
    </source>
</evidence>
<sequence>MASGPAREEIGSRLCADFFSGSDADQFGFSALALGFNAVRTASIRRKDHSRKTDMVVPGNRVAGYRCAARAIKGGEESSLAGDGIESGAIVYGRQERVNASVANSALDADCPLSRGRRKLLGIENFSGHILLAQAPKAGKREQGGIDLTFRQLAQARIDEAAKGNHVDVRTQASNQSLPPKGRGADRCIHGQIHKPGGGPADKGITGILARQIGGDVQAVRQFRGHVL</sequence>
<dbReference type="EMBL" id="JACIEZ010000004">
    <property type="protein sequence ID" value="MBB4065237.1"/>
    <property type="molecule type" value="Genomic_DNA"/>
</dbReference>
<protein>
    <submittedName>
        <fullName evidence="1">Uncharacterized protein</fullName>
    </submittedName>
</protein>
<organism evidence="1 2">
    <name type="scientific">Gellertiella hungarica</name>
    <dbReference type="NCBI Taxonomy" id="1572859"/>
    <lineage>
        <taxon>Bacteria</taxon>
        <taxon>Pseudomonadati</taxon>
        <taxon>Pseudomonadota</taxon>
        <taxon>Alphaproteobacteria</taxon>
        <taxon>Hyphomicrobiales</taxon>
        <taxon>Rhizobiaceae</taxon>
        <taxon>Gellertiella</taxon>
    </lineage>
</organism>
<reference evidence="1 2" key="1">
    <citation type="submission" date="2020-08" db="EMBL/GenBank/DDBJ databases">
        <title>Genomic Encyclopedia of Type Strains, Phase IV (KMG-IV): sequencing the most valuable type-strain genomes for metagenomic binning, comparative biology and taxonomic classification.</title>
        <authorList>
            <person name="Goeker M."/>
        </authorList>
    </citation>
    <scope>NUCLEOTIDE SEQUENCE [LARGE SCALE GENOMIC DNA]</scope>
    <source>
        <strain evidence="1 2">DSM 29853</strain>
    </source>
</reference>
<dbReference type="AlphaFoldDB" id="A0A7W6J797"/>
<evidence type="ECO:0000313" key="1">
    <source>
        <dbReference type="EMBL" id="MBB4065237.1"/>
    </source>
</evidence>
<name>A0A7W6J797_9HYPH</name>
<proteinExistence type="predicted"/>
<gene>
    <name evidence="1" type="ORF">GGR23_002438</name>
</gene>
<dbReference type="Proteomes" id="UP000528286">
    <property type="component" value="Unassembled WGS sequence"/>
</dbReference>
<comment type="caution">
    <text evidence="1">The sequence shown here is derived from an EMBL/GenBank/DDBJ whole genome shotgun (WGS) entry which is preliminary data.</text>
</comment>
<accession>A0A7W6J797</accession>
<keyword evidence="2" id="KW-1185">Reference proteome</keyword>